<dbReference type="Proteomes" id="UP000814128">
    <property type="component" value="Unassembled WGS sequence"/>
</dbReference>
<comment type="caution">
    <text evidence="1">The sequence shown here is derived from an EMBL/GenBank/DDBJ whole genome shotgun (WGS) entry which is preliminary data.</text>
</comment>
<evidence type="ECO:0000313" key="2">
    <source>
        <dbReference type="Proteomes" id="UP000814128"/>
    </source>
</evidence>
<gene>
    <name evidence="1" type="ORF">K488DRAFT_69102</name>
</gene>
<reference evidence="1" key="2">
    <citation type="journal article" date="2022" name="New Phytol.">
        <title>Evolutionary transition to the ectomycorrhizal habit in the genomes of a hyperdiverse lineage of mushroom-forming fungi.</title>
        <authorList>
            <person name="Looney B."/>
            <person name="Miyauchi S."/>
            <person name="Morin E."/>
            <person name="Drula E."/>
            <person name="Courty P.E."/>
            <person name="Kohler A."/>
            <person name="Kuo A."/>
            <person name="LaButti K."/>
            <person name="Pangilinan J."/>
            <person name="Lipzen A."/>
            <person name="Riley R."/>
            <person name="Andreopoulos W."/>
            <person name="He G."/>
            <person name="Johnson J."/>
            <person name="Nolan M."/>
            <person name="Tritt A."/>
            <person name="Barry K.W."/>
            <person name="Grigoriev I.V."/>
            <person name="Nagy L.G."/>
            <person name="Hibbett D."/>
            <person name="Henrissat B."/>
            <person name="Matheny P.B."/>
            <person name="Labbe J."/>
            <person name="Martin F.M."/>
        </authorList>
    </citation>
    <scope>NUCLEOTIDE SEQUENCE</scope>
    <source>
        <strain evidence="1">EC-137</strain>
    </source>
</reference>
<proteinExistence type="predicted"/>
<dbReference type="EMBL" id="MU273499">
    <property type="protein sequence ID" value="KAI0034531.1"/>
    <property type="molecule type" value="Genomic_DNA"/>
</dbReference>
<name>A0ACB8QSX0_9AGAM</name>
<keyword evidence="2" id="KW-1185">Reference proteome</keyword>
<reference evidence="1" key="1">
    <citation type="submission" date="2021-02" db="EMBL/GenBank/DDBJ databases">
        <authorList>
            <consortium name="DOE Joint Genome Institute"/>
            <person name="Ahrendt S."/>
            <person name="Looney B.P."/>
            <person name="Miyauchi S."/>
            <person name="Morin E."/>
            <person name="Drula E."/>
            <person name="Courty P.E."/>
            <person name="Chicoki N."/>
            <person name="Fauchery L."/>
            <person name="Kohler A."/>
            <person name="Kuo A."/>
            <person name="Labutti K."/>
            <person name="Pangilinan J."/>
            <person name="Lipzen A."/>
            <person name="Riley R."/>
            <person name="Andreopoulos W."/>
            <person name="He G."/>
            <person name="Johnson J."/>
            <person name="Barry K.W."/>
            <person name="Grigoriev I.V."/>
            <person name="Nagy L."/>
            <person name="Hibbett D."/>
            <person name="Henrissat B."/>
            <person name="Matheny P.B."/>
            <person name="Labbe J."/>
            <person name="Martin F."/>
        </authorList>
    </citation>
    <scope>NUCLEOTIDE SEQUENCE</scope>
    <source>
        <strain evidence="1">EC-137</strain>
    </source>
</reference>
<evidence type="ECO:0000313" key="1">
    <source>
        <dbReference type="EMBL" id="KAI0034531.1"/>
    </source>
</evidence>
<sequence>MQSVAASRPLAAIVSLRCTRVLKFSHTFTQGYQRAWLSTTSSSVHAKDEFFDGLGHLIENIREPTEADQEDMEYSGDPLSPRYVASYNWMDAPEPAITVPGLPPILHGRKLQLPTTLTHFPRPAHLFKHFRSPLLQGPNTYIPLFAAADSMARHRPVDWPALDVISTSGLLYLLMKWIGGYRDREFRIDGELVGERTLVLYPRFKSQPLVYNPCDSKMADAPLGPVHQRILSLNCSNLRMLVRYSIRAFVPAGAGPHDSTATSNVGIPLENARHKPKQAAKYFRGDDFRRLYLTSFSHYRTIVTKGRNIVNINGHVRFRQYKYRRLWQAFAKEYSMVGQLLGEVQRIVMERGTGTAFSLVGRTATGLKLYEREHDGVGLPPAVRARFESHSDS</sequence>
<accession>A0ACB8QSX0</accession>
<organism evidence="1 2">
    <name type="scientific">Vararia minispora EC-137</name>
    <dbReference type="NCBI Taxonomy" id="1314806"/>
    <lineage>
        <taxon>Eukaryota</taxon>
        <taxon>Fungi</taxon>
        <taxon>Dikarya</taxon>
        <taxon>Basidiomycota</taxon>
        <taxon>Agaricomycotina</taxon>
        <taxon>Agaricomycetes</taxon>
        <taxon>Russulales</taxon>
        <taxon>Lachnocladiaceae</taxon>
        <taxon>Vararia</taxon>
    </lineage>
</organism>
<protein>
    <submittedName>
        <fullName evidence="1">Uncharacterized protein</fullName>
    </submittedName>
</protein>